<dbReference type="AlphaFoldDB" id="A0A6A4TSA5"/>
<dbReference type="Proteomes" id="UP000438429">
    <property type="component" value="Unassembled WGS sequence"/>
</dbReference>
<evidence type="ECO:0000313" key="3">
    <source>
        <dbReference type="Proteomes" id="UP000438429"/>
    </source>
</evidence>
<feature type="region of interest" description="Disordered" evidence="1">
    <location>
        <begin position="1"/>
        <end position="27"/>
    </location>
</feature>
<reference evidence="2 3" key="1">
    <citation type="submission" date="2019-06" db="EMBL/GenBank/DDBJ databases">
        <title>Draft genomes of female and male turbot (Scophthalmus maximus).</title>
        <authorList>
            <person name="Xu H."/>
            <person name="Xu X.-W."/>
            <person name="Shao C."/>
            <person name="Chen S."/>
        </authorList>
    </citation>
    <scope>NUCLEOTIDE SEQUENCE [LARGE SCALE GENOMIC DNA]</scope>
    <source>
        <strain evidence="2">Ysfricsl-2016a</strain>
        <tissue evidence="2">Blood</tissue>
    </source>
</reference>
<dbReference type="EMBL" id="VEVO01000002">
    <property type="protein sequence ID" value="KAF0046114.1"/>
    <property type="molecule type" value="Genomic_DNA"/>
</dbReference>
<evidence type="ECO:0000256" key="1">
    <source>
        <dbReference type="SAM" id="MobiDB-lite"/>
    </source>
</evidence>
<feature type="compositionally biased region" description="Low complexity" evidence="1">
    <location>
        <begin position="14"/>
        <end position="27"/>
    </location>
</feature>
<comment type="caution">
    <text evidence="2">The sequence shown here is derived from an EMBL/GenBank/DDBJ whole genome shotgun (WGS) entry which is preliminary data.</text>
</comment>
<evidence type="ECO:0000313" key="2">
    <source>
        <dbReference type="EMBL" id="KAF0046114.1"/>
    </source>
</evidence>
<proteinExistence type="predicted"/>
<accession>A0A6A4TSA5</accession>
<name>A0A6A4TSA5_SCOMX</name>
<organism evidence="2 3">
    <name type="scientific">Scophthalmus maximus</name>
    <name type="common">Turbot</name>
    <name type="synonym">Psetta maxima</name>
    <dbReference type="NCBI Taxonomy" id="52904"/>
    <lineage>
        <taxon>Eukaryota</taxon>
        <taxon>Metazoa</taxon>
        <taxon>Chordata</taxon>
        <taxon>Craniata</taxon>
        <taxon>Vertebrata</taxon>
        <taxon>Euteleostomi</taxon>
        <taxon>Actinopterygii</taxon>
        <taxon>Neopterygii</taxon>
        <taxon>Teleostei</taxon>
        <taxon>Neoteleostei</taxon>
        <taxon>Acanthomorphata</taxon>
        <taxon>Carangaria</taxon>
        <taxon>Pleuronectiformes</taxon>
        <taxon>Pleuronectoidei</taxon>
        <taxon>Scophthalmidae</taxon>
        <taxon>Scophthalmus</taxon>
    </lineage>
</organism>
<gene>
    <name evidence="2" type="ORF">F2P81_002643</name>
</gene>
<sequence length="152" mass="16394">MDLGDGPQEEKLDSSPSASSDSSWTSFDCSTDLTSVSSDQISTPVSAQSGCALVEDQSPKKSPSVKVSSEMRTRKVAWRETSFLGNDEQTFLQSTGATLIEILTLISQHFLLLSSSVLLTQNVRGFKVGLHSEAVHGSRPHKLTNIRSCFSA</sequence>
<protein>
    <submittedName>
        <fullName evidence="2">Uncharacterized protein</fullName>
    </submittedName>
</protein>
<feature type="region of interest" description="Disordered" evidence="1">
    <location>
        <begin position="48"/>
        <end position="71"/>
    </location>
</feature>